<sequence>MRSRPSTLTLLAAYALFATFGLSYFFVRDISNQLATERNDENVYYEQPFLPSVRRKESSAYDVSSGLVDDVHNHENELTQQQQTGPLFPIKKHIVTHGHPRTATTLLFNMATVSYFVYLLKHEPENIPTIHLQLWKREDAGNKILKRENEKTLILKTHLSLDNFLADNSVIFTTAMDKKEAAETRVALETEGHTVAFVQDMESLKEGGIEGMVQNYVVGYGLSDKDRYDLTDYFANWEILRQCCGQQMSAKWRNDMMPQEFKRKDLPHHPNCATYDIDSIAQAFMKSSLFAKIELYPNMHPMNKPSLNDDNLHATYCSDYNHRVRTEGLSIWGQPGGRPKRTKIDAAIKDQYNIGKENLTPEGLALIESKGMREIWKLPDEEKKVWLEDILNARTVKGKSYKEYGFSTSTDANVKDDGESDEYADEDEEEVDRKAKSKDIESSTNVQIAGQEFDNTHAIFLISFGKEAGESTLVERCILSLRRRGAWYGYIIVLTDAPPERYQNVWDANVIVMHPLEEHFKTEDGTMMQYSKDNMSLKPKRFKTFILDYIDMDPRLDSVDLVYYLDIDIMAGNRIGGLFSGVEETYGVTREERSEGTSRLYFFTPISKEWPLQGGTFIVERKTSRHCLELWRGEIDEMTRTGRGRDQDALRNIYQRIESAEETKCELIRMENENYISFPTPRIFDKLASSSYADLIHISNSVFAKRIDEEVQNPFIYDVLQLSEEEINSGRYGKSVVRAKDKE</sequence>
<accession>B8C9H6</accession>
<keyword evidence="3" id="KW-1185">Reference proteome</keyword>
<dbReference type="KEGG" id="tps:THAPSDRAFT_24187"/>
<evidence type="ECO:0000313" key="3">
    <source>
        <dbReference type="Proteomes" id="UP000001449"/>
    </source>
</evidence>
<reference evidence="2 3" key="1">
    <citation type="journal article" date="2004" name="Science">
        <title>The genome of the diatom Thalassiosira pseudonana: ecology, evolution, and metabolism.</title>
        <authorList>
            <person name="Armbrust E.V."/>
            <person name="Berges J.A."/>
            <person name="Bowler C."/>
            <person name="Green B.R."/>
            <person name="Martinez D."/>
            <person name="Putnam N.H."/>
            <person name="Zhou S."/>
            <person name="Allen A.E."/>
            <person name="Apt K.E."/>
            <person name="Bechner M."/>
            <person name="Brzezinski M.A."/>
            <person name="Chaal B.K."/>
            <person name="Chiovitti A."/>
            <person name="Davis A.K."/>
            <person name="Demarest M.S."/>
            <person name="Detter J.C."/>
            <person name="Glavina T."/>
            <person name="Goodstein D."/>
            <person name="Hadi M.Z."/>
            <person name="Hellsten U."/>
            <person name="Hildebrand M."/>
            <person name="Jenkins B.D."/>
            <person name="Jurka J."/>
            <person name="Kapitonov V.V."/>
            <person name="Kroger N."/>
            <person name="Lau W.W."/>
            <person name="Lane T.W."/>
            <person name="Larimer F.W."/>
            <person name="Lippmeier J.C."/>
            <person name="Lucas S."/>
            <person name="Medina M."/>
            <person name="Montsant A."/>
            <person name="Obornik M."/>
            <person name="Parker M.S."/>
            <person name="Palenik B."/>
            <person name="Pazour G.J."/>
            <person name="Richardson P.M."/>
            <person name="Rynearson T.A."/>
            <person name="Saito M.A."/>
            <person name="Schwartz D.C."/>
            <person name="Thamatrakoln K."/>
            <person name="Valentin K."/>
            <person name="Vardi A."/>
            <person name="Wilkerson F.P."/>
            <person name="Rokhsar D.S."/>
        </authorList>
    </citation>
    <scope>NUCLEOTIDE SEQUENCE [LARGE SCALE GENOMIC DNA]</scope>
    <source>
        <strain evidence="2 3">CCMP1335</strain>
    </source>
</reference>
<protein>
    <recommendedName>
        <fullName evidence="4">Nucleotide-diphospho-sugar transferase domain-containing protein</fullName>
    </recommendedName>
</protein>
<dbReference type="EMBL" id="CM000646">
    <property type="protein sequence ID" value="EED89858.1"/>
    <property type="molecule type" value="Genomic_DNA"/>
</dbReference>
<dbReference type="InParanoid" id="B8C9H6"/>
<name>B8C9H6_THAPS</name>
<dbReference type="AlphaFoldDB" id="B8C9H6"/>
<dbReference type="eggNOG" id="ENOG502QZTY">
    <property type="taxonomic scope" value="Eukaryota"/>
</dbReference>
<dbReference type="GeneID" id="7446853"/>
<feature type="region of interest" description="Disordered" evidence="1">
    <location>
        <begin position="408"/>
        <end position="439"/>
    </location>
</feature>
<dbReference type="PaxDb" id="35128-Thaps24187"/>
<organism evidence="2 3">
    <name type="scientific">Thalassiosira pseudonana</name>
    <name type="common">Marine diatom</name>
    <name type="synonym">Cyclotella nana</name>
    <dbReference type="NCBI Taxonomy" id="35128"/>
    <lineage>
        <taxon>Eukaryota</taxon>
        <taxon>Sar</taxon>
        <taxon>Stramenopiles</taxon>
        <taxon>Ochrophyta</taxon>
        <taxon>Bacillariophyta</taxon>
        <taxon>Coscinodiscophyceae</taxon>
        <taxon>Thalassiosirophycidae</taxon>
        <taxon>Thalassiosirales</taxon>
        <taxon>Thalassiosiraceae</taxon>
        <taxon>Thalassiosira</taxon>
    </lineage>
</organism>
<reference evidence="2 3" key="2">
    <citation type="journal article" date="2008" name="Nature">
        <title>The Phaeodactylum genome reveals the evolutionary history of diatom genomes.</title>
        <authorList>
            <person name="Bowler C."/>
            <person name="Allen A.E."/>
            <person name="Badger J.H."/>
            <person name="Grimwood J."/>
            <person name="Jabbari K."/>
            <person name="Kuo A."/>
            <person name="Maheswari U."/>
            <person name="Martens C."/>
            <person name="Maumus F."/>
            <person name="Otillar R.P."/>
            <person name="Rayko E."/>
            <person name="Salamov A."/>
            <person name="Vandepoele K."/>
            <person name="Beszteri B."/>
            <person name="Gruber A."/>
            <person name="Heijde M."/>
            <person name="Katinka M."/>
            <person name="Mock T."/>
            <person name="Valentin K."/>
            <person name="Verret F."/>
            <person name="Berges J.A."/>
            <person name="Brownlee C."/>
            <person name="Cadoret J.P."/>
            <person name="Chiovitti A."/>
            <person name="Choi C.J."/>
            <person name="Coesel S."/>
            <person name="De Martino A."/>
            <person name="Detter J.C."/>
            <person name="Durkin C."/>
            <person name="Falciatore A."/>
            <person name="Fournet J."/>
            <person name="Haruta M."/>
            <person name="Huysman M.J."/>
            <person name="Jenkins B.D."/>
            <person name="Jiroutova K."/>
            <person name="Jorgensen R.E."/>
            <person name="Joubert Y."/>
            <person name="Kaplan A."/>
            <person name="Kroger N."/>
            <person name="Kroth P.G."/>
            <person name="La Roche J."/>
            <person name="Lindquist E."/>
            <person name="Lommer M."/>
            <person name="Martin-Jezequel V."/>
            <person name="Lopez P.J."/>
            <person name="Lucas S."/>
            <person name="Mangogna M."/>
            <person name="McGinnis K."/>
            <person name="Medlin L.K."/>
            <person name="Montsant A."/>
            <person name="Oudot-Le Secq M.P."/>
            <person name="Napoli C."/>
            <person name="Obornik M."/>
            <person name="Parker M.S."/>
            <person name="Petit J.L."/>
            <person name="Porcel B.M."/>
            <person name="Poulsen N."/>
            <person name="Robison M."/>
            <person name="Rychlewski L."/>
            <person name="Rynearson T.A."/>
            <person name="Schmutz J."/>
            <person name="Shapiro H."/>
            <person name="Siaut M."/>
            <person name="Stanley M."/>
            <person name="Sussman M.R."/>
            <person name="Taylor A.R."/>
            <person name="Vardi A."/>
            <person name="von Dassow P."/>
            <person name="Vyverman W."/>
            <person name="Willis A."/>
            <person name="Wyrwicz L.S."/>
            <person name="Rokhsar D.S."/>
            <person name="Weissenbach J."/>
            <person name="Armbrust E.V."/>
            <person name="Green B.R."/>
            <person name="Van de Peer Y."/>
            <person name="Grigoriev I.V."/>
        </authorList>
    </citation>
    <scope>NUCLEOTIDE SEQUENCE [LARGE SCALE GENOMIC DNA]</scope>
    <source>
        <strain evidence="2 3">CCMP1335</strain>
    </source>
</reference>
<evidence type="ECO:0000313" key="2">
    <source>
        <dbReference type="EMBL" id="EED89858.1"/>
    </source>
</evidence>
<evidence type="ECO:0000256" key="1">
    <source>
        <dbReference type="SAM" id="MobiDB-lite"/>
    </source>
</evidence>
<feature type="compositionally biased region" description="Acidic residues" evidence="1">
    <location>
        <begin position="418"/>
        <end position="430"/>
    </location>
</feature>
<gene>
    <name evidence="2" type="ORF">THAPSDRAFT_24187</name>
</gene>
<dbReference type="RefSeq" id="XP_002292662.1">
    <property type="nucleotide sequence ID" value="XM_002292626.1"/>
</dbReference>
<dbReference type="Proteomes" id="UP000001449">
    <property type="component" value="Chromosome 10"/>
</dbReference>
<proteinExistence type="predicted"/>
<evidence type="ECO:0008006" key="4">
    <source>
        <dbReference type="Google" id="ProtNLM"/>
    </source>
</evidence>
<dbReference type="HOGENOM" id="CLU_374096_0_0_1"/>